<sequence length="730" mass="82925">MVRKESHAIAMGTIQEDTSPSFIRQRGLLDQNATVASNASLSFFTPPSARKRWRWWDYMAVLFVCIAFIEIIILITNAILLSLASPPVTFTIRNYPKILYRPLDTTVPIELATDSTVYHVTKEFGPATMGGMGMVLTAITQAQLHTGKITPYVVLPYYSILKTQEQYPIKKTVDLVITMNNEKGKMQQVEFKVSELVYDFHPIDGFELLPAEEKLASIKRARTSPNSVKVYLIGPAKSGILRKAFRASSITQIYSSPKDLPQEWKDNYFDKAVASFITWKSAGKHEQSLFDPLHVAQPRVDIVHLHGATNAYIAKYLKEYEKQTGPTPPSIIYTMHDYLDELQYTNLLENVEKFSNTPFTKQELAPYTFGTDKVFMSPLAIDLADRVTFVSQSMAKDMVEGRLDFYLKEVVMENLLRKAERGQFFGISNGLDFEGGVNPFTESKLIDHGLNYPSYAKALIDKKDDTTLREWTLSMQDSDYVTDTKKRAKAYLVEKGILQSADLNRPLVLFVGRFQYNKGLETFEEATRLFKSHNMKFAILGQPNNYPLKWVQQLAENHREDVVLMTHTEEQHDWLIYFRAAADFVYVPSITESFGLVAAEGLLFGSGVISTGTGGMGEFLVDRQVDEYTAAVFVKEKTVQSAYRFNAYLFDATAKQGNHQLSDAVRRAAKDYAQMELIQSLHEEYVLRMMMSAYALGWDGGNERGPVYDYLRVYQQAIQEKQESSAFDLQ</sequence>
<keyword evidence="4" id="KW-0934">Plastid</keyword>
<dbReference type="Pfam" id="PF08323">
    <property type="entry name" value="Glyco_transf_5"/>
    <property type="match status" value="1"/>
</dbReference>
<evidence type="ECO:0000256" key="1">
    <source>
        <dbReference type="ARBA" id="ARBA00004602"/>
    </source>
</evidence>
<keyword evidence="5" id="KW-0812">Transmembrane</keyword>
<dbReference type="Proteomes" id="UP000603453">
    <property type="component" value="Unassembled WGS sequence"/>
</dbReference>
<gene>
    <name evidence="8" type="ORF">INT47_003055</name>
</gene>
<keyword evidence="9" id="KW-1185">Reference proteome</keyword>
<keyword evidence="2" id="KW-0328">Glycosyltransferase</keyword>
<name>A0A8H7QKQ1_9FUNG</name>
<dbReference type="GO" id="GO:0016757">
    <property type="term" value="F:glycosyltransferase activity"/>
    <property type="evidence" value="ECO:0007669"/>
    <property type="project" value="UniProtKB-KW"/>
</dbReference>
<keyword evidence="4" id="KW-0035">Amyloplast</keyword>
<evidence type="ECO:0000259" key="7">
    <source>
        <dbReference type="Pfam" id="PF08323"/>
    </source>
</evidence>
<dbReference type="Pfam" id="PF00534">
    <property type="entry name" value="Glycos_transf_1"/>
    <property type="match status" value="1"/>
</dbReference>
<keyword evidence="5" id="KW-1133">Transmembrane helix</keyword>
<dbReference type="AlphaFoldDB" id="A0A8H7QKQ1"/>
<evidence type="ECO:0000313" key="8">
    <source>
        <dbReference type="EMBL" id="KAG2194112.1"/>
    </source>
</evidence>
<feature type="domain" description="Glycosyl transferase family 1" evidence="6">
    <location>
        <begin position="502"/>
        <end position="637"/>
    </location>
</feature>
<reference evidence="8" key="1">
    <citation type="submission" date="2020-12" db="EMBL/GenBank/DDBJ databases">
        <title>Metabolic potential, ecology and presence of endohyphal bacteria is reflected in genomic diversity of Mucoromycotina.</title>
        <authorList>
            <person name="Muszewska A."/>
            <person name="Okrasinska A."/>
            <person name="Steczkiewicz K."/>
            <person name="Drgas O."/>
            <person name="Orlowska M."/>
            <person name="Perlinska-Lenart U."/>
            <person name="Aleksandrzak-Piekarczyk T."/>
            <person name="Szatraj K."/>
            <person name="Zielenkiewicz U."/>
            <person name="Pilsyk S."/>
            <person name="Malc E."/>
            <person name="Mieczkowski P."/>
            <person name="Kruszewska J.S."/>
            <person name="Biernat P."/>
            <person name="Pawlowska J."/>
        </authorList>
    </citation>
    <scope>NUCLEOTIDE SEQUENCE</scope>
    <source>
        <strain evidence="8">WA0000017839</strain>
    </source>
</reference>
<evidence type="ECO:0000256" key="4">
    <source>
        <dbReference type="ARBA" id="ARBA00023234"/>
    </source>
</evidence>
<organism evidence="8 9">
    <name type="scientific">Mucor saturninus</name>
    <dbReference type="NCBI Taxonomy" id="64648"/>
    <lineage>
        <taxon>Eukaryota</taxon>
        <taxon>Fungi</taxon>
        <taxon>Fungi incertae sedis</taxon>
        <taxon>Mucoromycota</taxon>
        <taxon>Mucoromycotina</taxon>
        <taxon>Mucoromycetes</taxon>
        <taxon>Mucorales</taxon>
        <taxon>Mucorineae</taxon>
        <taxon>Mucoraceae</taxon>
        <taxon>Mucor</taxon>
    </lineage>
</organism>
<evidence type="ECO:0000256" key="3">
    <source>
        <dbReference type="ARBA" id="ARBA00022679"/>
    </source>
</evidence>
<comment type="subcellular location">
    <subcellularLocation>
        <location evidence="1">Plastid</location>
        <location evidence="1">Amyloplast</location>
    </subcellularLocation>
</comment>
<dbReference type="SUPFAM" id="SSF53756">
    <property type="entry name" value="UDP-Glycosyltransferase/glycogen phosphorylase"/>
    <property type="match status" value="1"/>
</dbReference>
<feature type="domain" description="Starch synthase catalytic" evidence="7">
    <location>
        <begin position="117"/>
        <end position="403"/>
    </location>
</feature>
<evidence type="ECO:0000259" key="6">
    <source>
        <dbReference type="Pfam" id="PF00534"/>
    </source>
</evidence>
<dbReference type="InterPro" id="IPR013534">
    <property type="entry name" value="Starch_synth_cat_dom"/>
</dbReference>
<proteinExistence type="predicted"/>
<comment type="caution">
    <text evidence="8">The sequence shown here is derived from an EMBL/GenBank/DDBJ whole genome shotgun (WGS) entry which is preliminary data.</text>
</comment>
<keyword evidence="5" id="KW-0472">Membrane</keyword>
<dbReference type="OrthoDB" id="512920at2759"/>
<dbReference type="EMBL" id="JAEPRD010000205">
    <property type="protein sequence ID" value="KAG2194112.1"/>
    <property type="molecule type" value="Genomic_DNA"/>
</dbReference>
<feature type="transmembrane region" description="Helical" evidence="5">
    <location>
        <begin position="60"/>
        <end position="84"/>
    </location>
</feature>
<accession>A0A8H7QKQ1</accession>
<dbReference type="Gene3D" id="3.40.50.2000">
    <property type="entry name" value="Glycogen Phosphorylase B"/>
    <property type="match status" value="2"/>
</dbReference>
<dbReference type="InterPro" id="IPR001296">
    <property type="entry name" value="Glyco_trans_1"/>
</dbReference>
<keyword evidence="3" id="KW-0808">Transferase</keyword>
<evidence type="ECO:0000313" key="9">
    <source>
        <dbReference type="Proteomes" id="UP000603453"/>
    </source>
</evidence>
<protein>
    <submittedName>
        <fullName evidence="8">Uncharacterized protein</fullName>
    </submittedName>
</protein>
<evidence type="ECO:0000256" key="5">
    <source>
        <dbReference type="SAM" id="Phobius"/>
    </source>
</evidence>
<dbReference type="PANTHER" id="PTHR45825:SF11">
    <property type="entry name" value="ALPHA AMYLASE DOMAIN-CONTAINING PROTEIN"/>
    <property type="match status" value="1"/>
</dbReference>
<dbReference type="PANTHER" id="PTHR45825">
    <property type="entry name" value="GRANULE-BOUND STARCH SYNTHASE 1, CHLOROPLASTIC/AMYLOPLASTIC"/>
    <property type="match status" value="1"/>
</dbReference>
<evidence type="ECO:0000256" key="2">
    <source>
        <dbReference type="ARBA" id="ARBA00022676"/>
    </source>
</evidence>